<dbReference type="AlphaFoldDB" id="A0A3D9IXK0"/>
<feature type="domain" description="HTH merR-type" evidence="5">
    <location>
        <begin position="120"/>
        <end position="189"/>
    </location>
</feature>
<dbReference type="SMART" id="SM00422">
    <property type="entry name" value="HTH_MERR"/>
    <property type="match status" value="2"/>
</dbReference>
<evidence type="ECO:0000256" key="4">
    <source>
        <dbReference type="ARBA" id="ARBA00023163"/>
    </source>
</evidence>
<accession>A0A3D9IXK0</accession>
<evidence type="ECO:0000259" key="5">
    <source>
        <dbReference type="PROSITE" id="PS50937"/>
    </source>
</evidence>
<dbReference type="EMBL" id="QRDY01000001">
    <property type="protein sequence ID" value="RED66239.1"/>
    <property type="molecule type" value="Genomic_DNA"/>
</dbReference>
<keyword evidence="1" id="KW-0678">Repressor</keyword>
<keyword evidence="3 6" id="KW-0238">DNA-binding</keyword>
<name>A0A3D9IXK0_9BACL</name>
<dbReference type="RefSeq" id="WP_115991174.1">
    <property type="nucleotide sequence ID" value="NZ_QRDY01000001.1"/>
</dbReference>
<dbReference type="Gene3D" id="1.10.1660.10">
    <property type="match status" value="2"/>
</dbReference>
<feature type="domain" description="HTH merR-type" evidence="5">
    <location>
        <begin position="1"/>
        <end position="55"/>
    </location>
</feature>
<evidence type="ECO:0000256" key="1">
    <source>
        <dbReference type="ARBA" id="ARBA00022491"/>
    </source>
</evidence>
<comment type="caution">
    <text evidence="6">The sequence shown here is derived from an EMBL/GenBank/DDBJ whole genome shotgun (WGS) entry which is preliminary data.</text>
</comment>
<gene>
    <name evidence="6" type="ORF">DFP95_101738</name>
</gene>
<reference evidence="6 7" key="1">
    <citation type="submission" date="2018-07" db="EMBL/GenBank/DDBJ databases">
        <title>Genomic Encyclopedia of Type Strains, Phase III (KMG-III): the genomes of soil and plant-associated and newly described type strains.</title>
        <authorList>
            <person name="Whitman W."/>
        </authorList>
    </citation>
    <scope>NUCLEOTIDE SEQUENCE [LARGE SCALE GENOMIC DNA]</scope>
    <source>
        <strain evidence="6 7">CECT 8236</strain>
    </source>
</reference>
<dbReference type="PROSITE" id="PS50937">
    <property type="entry name" value="HTH_MERR_2"/>
    <property type="match status" value="2"/>
</dbReference>
<keyword evidence="4" id="KW-0804">Transcription</keyword>
<dbReference type="PANTHER" id="PTHR30204:SF69">
    <property type="entry name" value="MERR-FAMILY TRANSCRIPTIONAL REGULATOR"/>
    <property type="match status" value="1"/>
</dbReference>
<dbReference type="InterPro" id="IPR000551">
    <property type="entry name" value="MerR-type_HTH_dom"/>
</dbReference>
<dbReference type="PANTHER" id="PTHR30204">
    <property type="entry name" value="REDOX-CYCLING DRUG-SENSING TRANSCRIPTIONAL ACTIVATOR SOXR"/>
    <property type="match status" value="1"/>
</dbReference>
<dbReference type="Proteomes" id="UP000256869">
    <property type="component" value="Unassembled WGS sequence"/>
</dbReference>
<evidence type="ECO:0000256" key="2">
    <source>
        <dbReference type="ARBA" id="ARBA00023015"/>
    </source>
</evidence>
<sequence length="233" mass="26990">MRIKPIDIARKLKISTSALRHYESWGILPPIERSANGYRMYTEEHVAYFECIRAMHPGFGFALTSDVLRKLIVQDINAALWMVNERQASLHQDKMIAEKTIQLLESTEFIEDRVSDIKPRMTIGQVSRETGIPSSAIRHWDKMGILQIPRDPDNGYRLLSDSHLRKILLIRTLKSAVWSLDVISEVLSELDDNNYEQARRVARDSLKYLDRIVQNQLRGMHSLYLLCSKLKLT</sequence>
<dbReference type="Pfam" id="PF13411">
    <property type="entry name" value="MerR_1"/>
    <property type="match status" value="2"/>
</dbReference>
<dbReference type="InterPro" id="IPR009061">
    <property type="entry name" value="DNA-bd_dom_put_sf"/>
</dbReference>
<keyword evidence="2" id="KW-0805">Transcription regulation</keyword>
<evidence type="ECO:0000256" key="3">
    <source>
        <dbReference type="ARBA" id="ARBA00023125"/>
    </source>
</evidence>
<evidence type="ECO:0000313" key="6">
    <source>
        <dbReference type="EMBL" id="RED66239.1"/>
    </source>
</evidence>
<dbReference type="InterPro" id="IPR047057">
    <property type="entry name" value="MerR_fam"/>
</dbReference>
<evidence type="ECO:0000313" key="7">
    <source>
        <dbReference type="Proteomes" id="UP000256869"/>
    </source>
</evidence>
<dbReference type="GO" id="GO:0003677">
    <property type="term" value="F:DNA binding"/>
    <property type="evidence" value="ECO:0007669"/>
    <property type="project" value="UniProtKB-KW"/>
</dbReference>
<dbReference type="OrthoDB" id="122388at2"/>
<keyword evidence="7" id="KW-1185">Reference proteome</keyword>
<protein>
    <submittedName>
        <fullName evidence="6">DNA-binding transcriptional MerR regulator</fullName>
    </submittedName>
</protein>
<organism evidence="6 7">
    <name type="scientific">Cohnella lupini</name>
    <dbReference type="NCBI Taxonomy" id="1294267"/>
    <lineage>
        <taxon>Bacteria</taxon>
        <taxon>Bacillati</taxon>
        <taxon>Bacillota</taxon>
        <taxon>Bacilli</taxon>
        <taxon>Bacillales</taxon>
        <taxon>Paenibacillaceae</taxon>
        <taxon>Cohnella</taxon>
    </lineage>
</organism>
<proteinExistence type="predicted"/>
<dbReference type="GO" id="GO:0003700">
    <property type="term" value="F:DNA-binding transcription factor activity"/>
    <property type="evidence" value="ECO:0007669"/>
    <property type="project" value="InterPro"/>
</dbReference>
<dbReference type="SUPFAM" id="SSF46955">
    <property type="entry name" value="Putative DNA-binding domain"/>
    <property type="match status" value="2"/>
</dbReference>